<reference evidence="2" key="1">
    <citation type="submission" date="2015-04" db="UniProtKB">
        <authorList>
            <consortium name="EnsemblPlants"/>
        </authorList>
    </citation>
    <scope>IDENTIFICATION</scope>
    <source>
        <strain evidence="2">SL10</strain>
    </source>
</reference>
<name>A0A0E0GGY2_ORYNI</name>
<accession>A0A0E0GGY2</accession>
<organism evidence="2">
    <name type="scientific">Oryza nivara</name>
    <name type="common">Indian wild rice</name>
    <name type="synonym">Oryza sativa f. spontanea</name>
    <dbReference type="NCBI Taxonomy" id="4536"/>
    <lineage>
        <taxon>Eukaryota</taxon>
        <taxon>Viridiplantae</taxon>
        <taxon>Streptophyta</taxon>
        <taxon>Embryophyta</taxon>
        <taxon>Tracheophyta</taxon>
        <taxon>Spermatophyta</taxon>
        <taxon>Magnoliopsida</taxon>
        <taxon>Liliopsida</taxon>
        <taxon>Poales</taxon>
        <taxon>Poaceae</taxon>
        <taxon>BOP clade</taxon>
        <taxon>Oryzoideae</taxon>
        <taxon>Oryzeae</taxon>
        <taxon>Oryzinae</taxon>
        <taxon>Oryza</taxon>
    </lineage>
</organism>
<dbReference type="Proteomes" id="UP000006591">
    <property type="component" value="Chromosome 3"/>
</dbReference>
<dbReference type="AlphaFoldDB" id="A0A0E0GGY2"/>
<proteinExistence type="predicted"/>
<sequence length="196" mass="20747">METTADLSNPLPFIFSSYQPALPYPLPLQRLLSLPPLLLSCAATAPLLLSTAAFFPRAILSSSATHTPSSAASYFLRRHPAHKVARSGHGLTGSRRGLAGSCGDGEQRSSLHLAAAGNSGVIGGAPLRIWRRRGAAVAAVSSDDYQGDRPDEAKHGAPAPPTRGLGLWLRGSRAQARRFDRFLCKRGIGLQSHGPH</sequence>
<feature type="compositionally biased region" description="Basic and acidic residues" evidence="1">
    <location>
        <begin position="146"/>
        <end position="155"/>
    </location>
</feature>
<evidence type="ECO:0000313" key="2">
    <source>
        <dbReference type="EnsemblPlants" id="ONIVA03G03880.1"/>
    </source>
</evidence>
<dbReference type="HOGENOM" id="CLU_1392182_0_0_1"/>
<feature type="region of interest" description="Disordered" evidence="1">
    <location>
        <begin position="141"/>
        <end position="166"/>
    </location>
</feature>
<protein>
    <submittedName>
        <fullName evidence="2">Uncharacterized protein</fullName>
    </submittedName>
</protein>
<evidence type="ECO:0000256" key="1">
    <source>
        <dbReference type="SAM" id="MobiDB-lite"/>
    </source>
</evidence>
<dbReference type="Gramene" id="ONIVA03G03880.1">
    <property type="protein sequence ID" value="ONIVA03G03880.1"/>
    <property type="gene ID" value="ONIVA03G03880"/>
</dbReference>
<keyword evidence="3" id="KW-1185">Reference proteome</keyword>
<reference evidence="2" key="2">
    <citation type="submission" date="2018-04" db="EMBL/GenBank/DDBJ databases">
        <title>OnivRS2 (Oryza nivara Reference Sequence Version 2).</title>
        <authorList>
            <person name="Zhang J."/>
            <person name="Kudrna D."/>
            <person name="Lee S."/>
            <person name="Talag J."/>
            <person name="Rajasekar S."/>
            <person name="Welchert J."/>
            <person name="Hsing Y.-I."/>
            <person name="Wing R.A."/>
        </authorList>
    </citation>
    <scope>NUCLEOTIDE SEQUENCE [LARGE SCALE GENOMIC DNA]</scope>
    <source>
        <strain evidence="2">SL10</strain>
    </source>
</reference>
<evidence type="ECO:0000313" key="3">
    <source>
        <dbReference type="Proteomes" id="UP000006591"/>
    </source>
</evidence>
<dbReference type="EnsemblPlants" id="ONIVA03G03880.1">
    <property type="protein sequence ID" value="ONIVA03G03880.1"/>
    <property type="gene ID" value="ONIVA03G03880"/>
</dbReference>